<dbReference type="GO" id="GO:0009055">
    <property type="term" value="F:electron transfer activity"/>
    <property type="evidence" value="ECO:0007669"/>
    <property type="project" value="UniProtKB-UniRule"/>
</dbReference>
<comment type="cofactor">
    <cofactor evidence="1 9">
        <name>[4Fe-4S] cluster</name>
        <dbReference type="ChEBI" id="CHEBI:49883"/>
    </cofactor>
</comment>
<dbReference type="Pfam" id="PF05093">
    <property type="entry name" value="CIAPIN1"/>
    <property type="match status" value="1"/>
</dbReference>
<feature type="short sequence motif" description="Cx2C motif 2" evidence="9">
    <location>
        <begin position="234"/>
        <end position="237"/>
    </location>
</feature>
<keyword evidence="5 9" id="KW-0479">Metal-binding</keyword>
<feature type="binding site" evidence="9">
    <location>
        <position position="194"/>
    </location>
    <ligand>
        <name>[2Fe-2S] cluster</name>
        <dbReference type="ChEBI" id="CHEBI:190135"/>
    </ligand>
</feature>
<reference evidence="11 12" key="1">
    <citation type="submission" date="2022-07" db="EMBL/GenBank/DDBJ databases">
        <title>Genome-wide signatures of adaptation to extreme environments.</title>
        <authorList>
            <person name="Cho C.H."/>
            <person name="Yoon H.S."/>
        </authorList>
    </citation>
    <scope>NUCLEOTIDE SEQUENCE [LARGE SCALE GENOMIC DNA]</scope>
    <source>
        <strain evidence="11 12">108.79 E11</strain>
    </source>
</reference>
<evidence type="ECO:0000256" key="8">
    <source>
        <dbReference type="ARBA" id="ARBA00023128"/>
    </source>
</evidence>
<dbReference type="GO" id="GO:0016226">
    <property type="term" value="P:iron-sulfur cluster assembly"/>
    <property type="evidence" value="ECO:0007669"/>
    <property type="project" value="UniProtKB-UniRule"/>
</dbReference>
<dbReference type="GO" id="GO:0051537">
    <property type="term" value="F:2 iron, 2 sulfur cluster binding"/>
    <property type="evidence" value="ECO:0007669"/>
    <property type="project" value="UniProtKB-UniRule"/>
</dbReference>
<feature type="binding site" evidence="9">
    <location>
        <position position="234"/>
    </location>
    <ligand>
        <name>[4Fe-4S] cluster</name>
        <dbReference type="ChEBI" id="CHEBI:49883"/>
    </ligand>
</feature>
<keyword evidence="12" id="KW-1185">Reference proteome</keyword>
<dbReference type="GO" id="GO:0046872">
    <property type="term" value="F:metal ion binding"/>
    <property type="evidence" value="ECO:0007669"/>
    <property type="project" value="UniProtKB-KW"/>
</dbReference>
<keyword evidence="8 9" id="KW-0496">Mitochondrion</keyword>
<keyword evidence="7 9" id="KW-0411">Iron-sulfur</keyword>
<dbReference type="InterPro" id="IPR007785">
    <property type="entry name" value="Anamorsin"/>
</dbReference>
<comment type="similarity">
    <text evidence="2 9">Belongs to the anamorsin family.</text>
</comment>
<evidence type="ECO:0000259" key="10">
    <source>
        <dbReference type="Pfam" id="PF05093"/>
    </source>
</evidence>
<evidence type="ECO:0000256" key="9">
    <source>
        <dbReference type="HAMAP-Rule" id="MF_03115"/>
    </source>
</evidence>
<feature type="domain" description="Anamorsin C-terminal" evidence="10">
    <location>
        <begin position="177"/>
        <end position="252"/>
    </location>
</feature>
<keyword evidence="6 9" id="KW-0408">Iron</keyword>
<organism evidence="11 12">
    <name type="scientific">Galdieria yellowstonensis</name>
    <dbReference type="NCBI Taxonomy" id="3028027"/>
    <lineage>
        <taxon>Eukaryota</taxon>
        <taxon>Rhodophyta</taxon>
        <taxon>Bangiophyceae</taxon>
        <taxon>Galdieriales</taxon>
        <taxon>Galdieriaceae</taxon>
        <taxon>Galdieria</taxon>
    </lineage>
</organism>
<evidence type="ECO:0000256" key="5">
    <source>
        <dbReference type="ARBA" id="ARBA00022723"/>
    </source>
</evidence>
<keyword evidence="4 9" id="KW-0963">Cytoplasm</keyword>
<evidence type="ECO:0000256" key="1">
    <source>
        <dbReference type="ARBA" id="ARBA00001966"/>
    </source>
</evidence>
<feature type="binding site" evidence="9">
    <location>
        <position position="223"/>
    </location>
    <ligand>
        <name>[4Fe-4S] cluster</name>
        <dbReference type="ChEBI" id="CHEBI:49883"/>
    </ligand>
</feature>
<dbReference type="EMBL" id="JANCYU010000056">
    <property type="protein sequence ID" value="KAK4527785.1"/>
    <property type="molecule type" value="Genomic_DNA"/>
</dbReference>
<evidence type="ECO:0000313" key="12">
    <source>
        <dbReference type="Proteomes" id="UP001300502"/>
    </source>
</evidence>
<dbReference type="GO" id="GO:0005758">
    <property type="term" value="C:mitochondrial intermembrane space"/>
    <property type="evidence" value="ECO:0007669"/>
    <property type="project" value="UniProtKB-SubCell"/>
</dbReference>
<keyword evidence="3 9" id="KW-0004">4Fe-4S</keyword>
<feature type="binding site" evidence="9">
    <location>
        <position position="226"/>
    </location>
    <ligand>
        <name>[4Fe-4S] cluster</name>
        <dbReference type="ChEBI" id="CHEBI:49883"/>
    </ligand>
</feature>
<dbReference type="PANTHER" id="PTHR13273:SF14">
    <property type="entry name" value="ANAMORSIN"/>
    <property type="match status" value="1"/>
</dbReference>
<accession>A0AAV9IJW2</accession>
<keyword evidence="9" id="KW-0001">2Fe-2S</keyword>
<protein>
    <recommendedName>
        <fullName evidence="9">Anamorsin homolog</fullName>
    </recommendedName>
    <alternativeName>
        <fullName evidence="9">Fe-S cluster assembly protein DRE2 homolog</fullName>
    </alternativeName>
</protein>
<comment type="domain">
    <text evidence="9">The N-terminal domain has structural similarity with S-adenosyl-L-methionine-dependent methyltransferases, but does not bind S-adenosyl-L-methionine. It is required for correct assembly of the 2 Fe-S clusters.</text>
</comment>
<sequence length="262" mass="28609">MQVGGKMAETQWTLESPQDVDNFLSNTKLYPPQPSCKLSFHYKPSDEQWDKILEKVFRYLSNDGTLQLELCQGVDNAVLLKTELKLCGFTDIVVEDSSVEKKTVWTARKPNCDFGVSMNIGNSTTASTHSGGNTRTNNETVQLWTQLSQMEQDDLVDESTLVEWNDAKENGVEKSASACGAGGKGRKPCANCTCGKAEKQITVKFSKTAMSLTESVAPSSSACGNCYRGDAFRCAGCPYLGLPPFKPGEKVDFSAQLQQADI</sequence>
<evidence type="ECO:0000256" key="2">
    <source>
        <dbReference type="ARBA" id="ARBA00008169"/>
    </source>
</evidence>
<comment type="domain">
    <text evidence="9">The twin Cx2C motifs are involved in the recognition by the mitochondrial MIA40-ERV1 disulfide relay system. The formation of 2 disulfide bonds in the Cx2C motifs through dithiol/disulfide exchange reactions effectively traps the protein in the mitochondrial intermembrane space.</text>
</comment>
<gene>
    <name evidence="11" type="ORF">GAYE_SCF45G5716</name>
</gene>
<feature type="short sequence motif" description="Cx2C motif 1" evidence="9">
    <location>
        <begin position="223"/>
        <end position="226"/>
    </location>
</feature>
<feature type="binding site" evidence="9">
    <location>
        <position position="192"/>
    </location>
    <ligand>
        <name>[2Fe-2S] cluster</name>
        <dbReference type="ChEBI" id="CHEBI:190135"/>
    </ligand>
</feature>
<dbReference type="Proteomes" id="UP001300502">
    <property type="component" value="Unassembled WGS sequence"/>
</dbReference>
<dbReference type="PANTHER" id="PTHR13273">
    <property type="entry name" value="ANAMORSIN"/>
    <property type="match status" value="1"/>
</dbReference>
<comment type="subunit">
    <text evidence="9">Monomer.</text>
</comment>
<evidence type="ECO:0000256" key="6">
    <source>
        <dbReference type="ARBA" id="ARBA00023004"/>
    </source>
</evidence>
<feature type="binding site" evidence="9">
    <location>
        <position position="237"/>
    </location>
    <ligand>
        <name>[4Fe-4S] cluster</name>
        <dbReference type="ChEBI" id="CHEBI:49883"/>
    </ligand>
</feature>
<evidence type="ECO:0000256" key="4">
    <source>
        <dbReference type="ARBA" id="ARBA00022490"/>
    </source>
</evidence>
<dbReference type="InterPro" id="IPR046408">
    <property type="entry name" value="CIAPIN1"/>
</dbReference>
<dbReference type="AlphaFoldDB" id="A0AAV9IJW2"/>
<dbReference type="HAMAP" id="MF_03115">
    <property type="entry name" value="Anamorsin"/>
    <property type="match status" value="1"/>
</dbReference>
<feature type="binding site" evidence="9">
    <location>
        <position position="179"/>
    </location>
    <ligand>
        <name>[2Fe-2S] cluster</name>
        <dbReference type="ChEBI" id="CHEBI:190135"/>
    </ligand>
</feature>
<comment type="subcellular location">
    <subcellularLocation>
        <location evidence="9">Cytoplasm</location>
    </subcellularLocation>
    <subcellularLocation>
        <location evidence="9">Mitochondrion intermembrane space</location>
    </subcellularLocation>
</comment>
<proteinExistence type="inferred from homology"/>
<comment type="function">
    <text evidence="9">Component of the cytosolic iron-sulfur (Fe-S) protein assembly (CIA) machinery. Required for the maturation of extramitochondrial Fe-S proteins. Part of an electron transfer chain functioning in an early step of cytosolic Fe-S biogenesis, facilitating the de novo assembly of a [4Fe-4S] cluster on the cytosolic Fe-S scaffold complex. Electrons are transferred from NADPH via a FAD- and FMN-containing diflavin oxidoreductase. Together with the diflavin oxidoreductase, also required for the assembly of the diferric tyrosyl radical cofactor of ribonucleotide reductase (RNR), probably by providing electrons for reduction during radical cofactor maturation in the catalytic small subunit.</text>
</comment>
<feature type="region of interest" description="Fe-S binding site B" evidence="9">
    <location>
        <begin position="223"/>
        <end position="237"/>
    </location>
</feature>
<comment type="domain">
    <text evidence="9">The C-terminal domain binds 2 Fe-S clusters but is otherwise mostly in an intrinsically disordered conformation.</text>
</comment>
<name>A0AAV9IJW2_9RHOD</name>
<evidence type="ECO:0000313" key="11">
    <source>
        <dbReference type="EMBL" id="KAK4527785.1"/>
    </source>
</evidence>
<dbReference type="GO" id="GO:0051539">
    <property type="term" value="F:4 iron, 4 sulfur cluster binding"/>
    <property type="evidence" value="ECO:0007669"/>
    <property type="project" value="UniProtKB-KW"/>
</dbReference>
<feature type="binding site" evidence="9">
    <location>
        <position position="189"/>
    </location>
    <ligand>
        <name>[2Fe-2S] cluster</name>
        <dbReference type="ChEBI" id="CHEBI:190135"/>
    </ligand>
</feature>
<comment type="cofactor">
    <cofactor evidence="9">
        <name>[2Fe-2S] cluster</name>
        <dbReference type="ChEBI" id="CHEBI:190135"/>
    </cofactor>
</comment>
<evidence type="ECO:0000256" key="7">
    <source>
        <dbReference type="ARBA" id="ARBA00023014"/>
    </source>
</evidence>
<evidence type="ECO:0000256" key="3">
    <source>
        <dbReference type="ARBA" id="ARBA00022485"/>
    </source>
</evidence>
<comment type="caution">
    <text evidence="9">Lacks conserved residue(s) required for the propagation of feature annotation.</text>
</comment>
<comment type="caution">
    <text evidence="11">The sequence shown here is derived from an EMBL/GenBank/DDBJ whole genome shotgun (WGS) entry which is preliminary data.</text>
</comment>